<protein>
    <submittedName>
        <fullName evidence="1">Putative redox-active protein</fullName>
    </submittedName>
</protein>
<name>A0A0F7IFE1_9EURY</name>
<dbReference type="InterPro" id="IPR010181">
    <property type="entry name" value="CGCAxxGCC_motif"/>
</dbReference>
<gene>
    <name evidence="1" type="ORF">GAH_00301</name>
</gene>
<proteinExistence type="predicted"/>
<evidence type="ECO:0000313" key="1">
    <source>
        <dbReference type="EMBL" id="AKG92345.1"/>
    </source>
</evidence>
<dbReference type="InterPro" id="IPR036280">
    <property type="entry name" value="Multihaem_cyt_sf"/>
</dbReference>
<dbReference type="AlphaFoldDB" id="A0A0F7IFE1"/>
<reference evidence="1 2" key="1">
    <citation type="submission" date="2015-04" db="EMBL/GenBank/DDBJ databases">
        <title>The complete genome sequence of the hyperthermophilic, obligate iron-reducing archaeon Geoglobus ahangari strain 234T.</title>
        <authorList>
            <person name="Manzella M.P."/>
            <person name="Holmes D.E."/>
            <person name="Rocheleau J.M."/>
            <person name="Chung A."/>
            <person name="Reguera G."/>
            <person name="Kashefi K."/>
        </authorList>
    </citation>
    <scope>NUCLEOTIDE SEQUENCE [LARGE SCALE GENOMIC DNA]</scope>
    <source>
        <strain evidence="1 2">234</strain>
    </source>
</reference>
<dbReference type="InParanoid" id="A0A0F7IFE1"/>
<dbReference type="Proteomes" id="UP000034723">
    <property type="component" value="Chromosome"/>
</dbReference>
<dbReference type="SUPFAM" id="SSF48695">
    <property type="entry name" value="Multiheme cytochromes"/>
    <property type="match status" value="1"/>
</dbReference>
<keyword evidence="2" id="KW-1185">Reference proteome</keyword>
<dbReference type="KEGG" id="gah:GAH_00301"/>
<dbReference type="HOGENOM" id="CLU_063015_0_0_2"/>
<dbReference type="PATRIC" id="fig|113653.22.peg.302"/>
<dbReference type="STRING" id="113653.GAH_00301"/>
<sequence length="308" mass="33786">MTTIMMVMNMFRRSFLGMMGAAFATALMGCVQEEELAKKPQPTPTPATTPTPEAEVVEKIVEIPEPPWEYRKLDPYEVAELGYQGYCGKTFSGEKLPGAHCCFGAFYAIIKALADEVGSPYKEFIPVTSMATVGKGGIVGWSTVCGALNGAAWATYLVLPEEEADKVINELFAWYQYEELPKYKPPKAMKASLDPMPTSVANSPLCHASVTNWCTASGYRAFSKERSERCARLTADVAGKTIELINAMHDGTFAYVYYDKNTELNTCGSCHSNKGSTLEDTRGKMYCVSCHSDKGATHIESIEVHPKI</sequence>
<dbReference type="Pfam" id="PF09719">
    <property type="entry name" value="C_GCAxxG_C_C"/>
    <property type="match status" value="1"/>
</dbReference>
<dbReference type="EMBL" id="CP011267">
    <property type="protein sequence ID" value="AKG92345.1"/>
    <property type="molecule type" value="Genomic_DNA"/>
</dbReference>
<accession>A0A0F7IFE1</accession>
<evidence type="ECO:0000313" key="2">
    <source>
        <dbReference type="Proteomes" id="UP000034723"/>
    </source>
</evidence>
<organism evidence="1 2">
    <name type="scientific">Geoglobus ahangari</name>
    <dbReference type="NCBI Taxonomy" id="113653"/>
    <lineage>
        <taxon>Archaea</taxon>
        <taxon>Methanobacteriati</taxon>
        <taxon>Methanobacteriota</taxon>
        <taxon>Archaeoglobi</taxon>
        <taxon>Archaeoglobales</taxon>
        <taxon>Archaeoglobaceae</taxon>
        <taxon>Geoglobus</taxon>
    </lineage>
</organism>